<keyword evidence="2" id="KW-1185">Reference proteome</keyword>
<name>A0A3A1Y3U2_9GAMM</name>
<dbReference type="EMBL" id="NRHC01000040">
    <property type="protein sequence ID" value="RIY32913.1"/>
    <property type="molecule type" value="Genomic_DNA"/>
</dbReference>
<dbReference type="RefSeq" id="WP_119524934.1">
    <property type="nucleotide sequence ID" value="NZ_NRHC01000040.1"/>
</dbReference>
<sequence length="206" mass="23992">MKMKMKNYDLTVLERSVICYEAEKAEETLREWDDNFTDFDILFRKVLTAETKEEYSQNLNCIKEKFDKQEFSKAEIFISHSKEIASKHKSTGLVFGALLELENVVSDLNMLFKIDERIKKILANLEEEGKGNDEFVNKLKLVREATRTVRTAHEDTPEYKLLEDLKVIKCALSQFAHLVNVIIWHGQIDSSEINRLNIMLTNISKV</sequence>
<protein>
    <submittedName>
        <fullName evidence="1">Uncharacterized protein</fullName>
    </submittedName>
</protein>
<dbReference type="AlphaFoldDB" id="A0A3A1Y3U2"/>
<proteinExistence type="predicted"/>
<accession>A0A3A1Y3U2</accession>
<comment type="caution">
    <text evidence="1">The sequence shown here is derived from an EMBL/GenBank/DDBJ whole genome shotgun (WGS) entry which is preliminary data.</text>
</comment>
<organism evidence="1 2">
    <name type="scientific">Psittacicella hinzii</name>
    <dbReference type="NCBI Taxonomy" id="2028575"/>
    <lineage>
        <taxon>Bacteria</taxon>
        <taxon>Pseudomonadati</taxon>
        <taxon>Pseudomonadota</taxon>
        <taxon>Gammaproteobacteria</taxon>
        <taxon>Pasteurellales</taxon>
        <taxon>Psittacicellaceae</taxon>
        <taxon>Psittacicella</taxon>
    </lineage>
</organism>
<dbReference type="Proteomes" id="UP000265691">
    <property type="component" value="Unassembled WGS sequence"/>
</dbReference>
<gene>
    <name evidence="1" type="ORF">CKF54_03685</name>
</gene>
<evidence type="ECO:0000313" key="1">
    <source>
        <dbReference type="EMBL" id="RIY32913.1"/>
    </source>
</evidence>
<evidence type="ECO:0000313" key="2">
    <source>
        <dbReference type="Proteomes" id="UP000265691"/>
    </source>
</evidence>
<reference evidence="1 2" key="1">
    <citation type="submission" date="2017-08" db="EMBL/GenBank/DDBJ databases">
        <title>Reclassification of Bisgaard taxon 37 and 44.</title>
        <authorList>
            <person name="Christensen H."/>
        </authorList>
    </citation>
    <scope>NUCLEOTIDE SEQUENCE [LARGE SCALE GENOMIC DNA]</scope>
    <source>
        <strain evidence="1 2">B96_3</strain>
    </source>
</reference>